<evidence type="ECO:0000313" key="11">
    <source>
        <dbReference type="EMBL" id="CAD8435303.1"/>
    </source>
</evidence>
<dbReference type="InterPro" id="IPR047240">
    <property type="entry name" value="SANT_CDC5L_II"/>
</dbReference>
<dbReference type="PROSITE" id="PS51294">
    <property type="entry name" value="HTH_MYB"/>
    <property type="match status" value="2"/>
</dbReference>
<feature type="domain" description="Myb-like" evidence="8">
    <location>
        <begin position="6"/>
        <end position="53"/>
    </location>
</feature>
<keyword evidence="10" id="KW-0542">Nucleomorph</keyword>
<keyword evidence="5" id="KW-0238">DNA-binding</keyword>
<evidence type="ECO:0000256" key="3">
    <source>
        <dbReference type="ARBA" id="ARBA00022728"/>
    </source>
</evidence>
<dbReference type="AlphaFoldDB" id="A0A0H5BLI2"/>
<evidence type="ECO:0000256" key="5">
    <source>
        <dbReference type="ARBA" id="ARBA00023125"/>
    </source>
</evidence>
<reference evidence="11" key="2">
    <citation type="submission" date="2021-01" db="EMBL/GenBank/DDBJ databases">
        <authorList>
            <person name="Corre E."/>
            <person name="Pelletier E."/>
            <person name="Niang G."/>
            <person name="Scheremetjew M."/>
            <person name="Finn R."/>
            <person name="Kale V."/>
            <person name="Holt S."/>
            <person name="Cochrane G."/>
            <person name="Meng A."/>
            <person name="Brown T."/>
            <person name="Cohen L."/>
        </authorList>
    </citation>
    <scope>NUCLEOTIDE SEQUENCE</scope>
    <source>
        <strain evidence="11">CCMP2058</strain>
    </source>
</reference>
<dbReference type="PANTHER" id="PTHR45885">
    <property type="entry name" value="CELL DIVISION CYCLE 5-LIKE PROTEIN"/>
    <property type="match status" value="1"/>
</dbReference>
<reference evidence="10" key="1">
    <citation type="journal article" date="2015" name="Genome Biol. Evol.">
        <title>Nucleomorph Genome Sequences of Two Chlorarachniophytes, Amorphochlora amoebiformis and Lotharella vacuolata.</title>
        <authorList>
            <person name="Suzuki S."/>
            <person name="Shirato S."/>
            <person name="Hirakawa Y."/>
            <person name="Ishida K."/>
        </authorList>
    </citation>
    <scope>NUCLEOTIDE SEQUENCE</scope>
    <source>
        <strain evidence="10">CCMP2058</strain>
    </source>
</reference>
<comment type="similarity">
    <text evidence="1">Belongs to the CEF1 family.</text>
</comment>
<dbReference type="GO" id="GO:0003677">
    <property type="term" value="F:DNA binding"/>
    <property type="evidence" value="ECO:0007669"/>
    <property type="project" value="UniProtKB-KW"/>
</dbReference>
<dbReference type="GO" id="GO:0051301">
    <property type="term" value="P:cell division"/>
    <property type="evidence" value="ECO:0007669"/>
    <property type="project" value="UniProtKB-KW"/>
</dbReference>
<evidence type="ECO:0000256" key="4">
    <source>
        <dbReference type="ARBA" id="ARBA00022737"/>
    </source>
</evidence>
<feature type="domain" description="HTH myb-type" evidence="9">
    <location>
        <begin position="1"/>
        <end position="57"/>
    </location>
</feature>
<dbReference type="GO" id="GO:0005681">
    <property type="term" value="C:spliceosomal complex"/>
    <property type="evidence" value="ECO:0007669"/>
    <property type="project" value="UniProtKB-KW"/>
</dbReference>
<dbReference type="EMBL" id="HBEM01004977">
    <property type="protein sequence ID" value="CAD8435303.1"/>
    <property type="molecule type" value="Transcribed_RNA"/>
</dbReference>
<evidence type="ECO:0000313" key="10">
    <source>
        <dbReference type="EMBL" id="BAS01807.1"/>
    </source>
</evidence>
<dbReference type="GO" id="GO:0000974">
    <property type="term" value="C:Prp19 complex"/>
    <property type="evidence" value="ECO:0007669"/>
    <property type="project" value="InterPro"/>
</dbReference>
<organism evidence="10">
    <name type="scientific">Amorphochlora amoebiformis</name>
    <dbReference type="NCBI Taxonomy" id="1561963"/>
    <lineage>
        <taxon>Eukaryota</taxon>
        <taxon>Sar</taxon>
        <taxon>Rhizaria</taxon>
        <taxon>Cercozoa</taxon>
        <taxon>Chlorarachniophyceae</taxon>
        <taxon>Amorphochlora</taxon>
    </lineage>
</organism>
<protein>
    <submittedName>
        <fullName evidence="10">Cell division control protein, CDC5</fullName>
    </submittedName>
</protein>
<keyword evidence="2" id="KW-0507">mRNA processing</keyword>
<dbReference type="Pfam" id="PF13921">
    <property type="entry name" value="Myb_DNA-bind_6"/>
    <property type="match status" value="1"/>
</dbReference>
<keyword evidence="4" id="KW-0677">Repeat</keyword>
<evidence type="ECO:0000256" key="2">
    <source>
        <dbReference type="ARBA" id="ARBA00022664"/>
    </source>
</evidence>
<keyword evidence="10" id="KW-0132">Cell division</keyword>
<dbReference type="PROSITE" id="PS50090">
    <property type="entry name" value="MYB_LIKE"/>
    <property type="match status" value="2"/>
</dbReference>
<name>A0A0H5BLI2_9EUKA</name>
<dbReference type="PANTHER" id="PTHR45885:SF1">
    <property type="entry name" value="CELL DIVISION CYCLE 5-LIKE PROTEIN"/>
    <property type="match status" value="1"/>
</dbReference>
<feature type="domain" description="Myb-like" evidence="8">
    <location>
        <begin position="54"/>
        <end position="103"/>
    </location>
</feature>
<proteinExistence type="inferred from homology"/>
<sequence length="460" mass="54366">MISVIKKPLWRNSEDQILKAAVMKYGLNQWDRISSLLLSRTSKECKNRWYCWLNPRINKSSWTFEEDERLVYLSYIFPSQWSTIASLIGRSAENCISRYEKLINTKLNLHNNENNNEKSDNLLFIGKIYNKDSIPPKNDNRKYDHDMQNILVEARSRISNIKGKKAKRKNRKENSSFSIYLQNRRFYKNKQFLLKEKTRNRTNLNLSLNNNVKIGMLNTIKKINDNGDLYLLKKKINSNNKTKENSLFWDQLKYLKSTSLLDNRILSSLSDVQNPRLVNTILKKSIPKYIISKKEKNKIFTSFNMKIYNCNGHNMVKNTTYVKYSDLKSLIKPNFSNIFNKFSITSKNIEKHLLKIQIRHNTSLYNQDSEKNFFHSSIQHLLGIYYILSDANIQNVSTLRSRRQALYENLYTNSYINLRNSCFLLTNLTRHYTGCETGLLKKRLMNVKKILINIKELINN</sequence>
<dbReference type="CDD" id="cd00167">
    <property type="entry name" value="SANT"/>
    <property type="match status" value="1"/>
</dbReference>
<evidence type="ECO:0000256" key="1">
    <source>
        <dbReference type="ARBA" id="ARBA00010506"/>
    </source>
</evidence>
<dbReference type="InterPro" id="IPR047242">
    <property type="entry name" value="CDC5L/Cef1"/>
</dbReference>
<gene>
    <name evidence="10" type="primary">cdc5</name>
    <name evidence="11" type="ORF">LAMO00422_LOCUS3489</name>
</gene>
<geneLocation type="nucleomorph" evidence="10"/>
<dbReference type="InterPro" id="IPR017930">
    <property type="entry name" value="Myb_dom"/>
</dbReference>
<evidence type="ECO:0000256" key="6">
    <source>
        <dbReference type="ARBA" id="ARBA00023187"/>
    </source>
</evidence>
<dbReference type="GO" id="GO:0000398">
    <property type="term" value="P:mRNA splicing, via spliceosome"/>
    <property type="evidence" value="ECO:0007669"/>
    <property type="project" value="InterPro"/>
</dbReference>
<dbReference type="SUPFAM" id="SSF46689">
    <property type="entry name" value="Homeodomain-like"/>
    <property type="match status" value="1"/>
</dbReference>
<dbReference type="Gene3D" id="1.10.10.60">
    <property type="entry name" value="Homeodomain-like"/>
    <property type="match status" value="2"/>
</dbReference>
<evidence type="ECO:0000256" key="7">
    <source>
        <dbReference type="ARBA" id="ARBA00023242"/>
    </source>
</evidence>
<evidence type="ECO:0000259" key="8">
    <source>
        <dbReference type="PROSITE" id="PS50090"/>
    </source>
</evidence>
<feature type="domain" description="HTH myb-type" evidence="9">
    <location>
        <begin position="58"/>
        <end position="107"/>
    </location>
</feature>
<keyword evidence="6" id="KW-0508">mRNA splicing</keyword>
<dbReference type="InterPro" id="IPR001005">
    <property type="entry name" value="SANT/Myb"/>
</dbReference>
<keyword evidence="3" id="KW-0747">Spliceosome</keyword>
<dbReference type="InterPro" id="IPR009057">
    <property type="entry name" value="Homeodomain-like_sf"/>
</dbReference>
<dbReference type="CDD" id="cd11659">
    <property type="entry name" value="SANT_CDC5_II"/>
    <property type="match status" value="1"/>
</dbReference>
<dbReference type="SMART" id="SM00717">
    <property type="entry name" value="SANT"/>
    <property type="match status" value="2"/>
</dbReference>
<keyword evidence="7" id="KW-0539">Nucleus</keyword>
<accession>A0A0H5BLI2</accession>
<evidence type="ECO:0000259" key="9">
    <source>
        <dbReference type="PROSITE" id="PS51294"/>
    </source>
</evidence>
<keyword evidence="10" id="KW-0131">Cell cycle</keyword>
<dbReference type="EMBL" id="AB996602">
    <property type="protein sequence ID" value="BAS01807.1"/>
    <property type="molecule type" value="Genomic_DNA"/>
</dbReference>